<keyword evidence="2" id="KW-1185">Reference proteome</keyword>
<comment type="caution">
    <text evidence="1">The sequence shown here is derived from an EMBL/GenBank/DDBJ whole genome shotgun (WGS) entry which is preliminary data.</text>
</comment>
<organism evidence="1 2">
    <name type="scientific">Amycolatopsis bartoniae</name>
    <dbReference type="NCBI Taxonomy" id="941986"/>
    <lineage>
        <taxon>Bacteria</taxon>
        <taxon>Bacillati</taxon>
        <taxon>Actinomycetota</taxon>
        <taxon>Actinomycetes</taxon>
        <taxon>Pseudonocardiales</taxon>
        <taxon>Pseudonocardiaceae</taxon>
        <taxon>Amycolatopsis</taxon>
    </lineage>
</organism>
<evidence type="ECO:0000313" key="1">
    <source>
        <dbReference type="EMBL" id="GHF32265.1"/>
    </source>
</evidence>
<reference evidence="1" key="1">
    <citation type="journal article" date="2014" name="Int. J. Syst. Evol. Microbiol.">
        <title>Complete genome sequence of Corynebacterium casei LMG S-19264T (=DSM 44701T), isolated from a smear-ripened cheese.</title>
        <authorList>
            <consortium name="US DOE Joint Genome Institute (JGI-PGF)"/>
            <person name="Walter F."/>
            <person name="Albersmeier A."/>
            <person name="Kalinowski J."/>
            <person name="Ruckert C."/>
        </authorList>
    </citation>
    <scope>NUCLEOTIDE SEQUENCE</scope>
    <source>
        <strain evidence="1">CGMCC 4.7679</strain>
    </source>
</reference>
<dbReference type="InterPro" id="IPR036182">
    <property type="entry name" value="PCuAC_sf"/>
</dbReference>
<sequence>MPGQSLNTLGSNTEFQNLSLLNVYAARAAGDHYYLRAIGFTHEILAGTMFPLTVTFEHAGSVTVPVMVQGNQPGGTPATLDCLGEQ</sequence>
<name>A0A8H9M2N1_9PSEU</name>
<protein>
    <submittedName>
        <fullName evidence="1">Uncharacterized protein</fullName>
    </submittedName>
</protein>
<dbReference type="Proteomes" id="UP000658656">
    <property type="component" value="Unassembled WGS sequence"/>
</dbReference>
<evidence type="ECO:0000313" key="2">
    <source>
        <dbReference type="Proteomes" id="UP000658656"/>
    </source>
</evidence>
<gene>
    <name evidence="1" type="ORF">GCM10017566_00950</name>
</gene>
<proteinExistence type="predicted"/>
<dbReference type="SUPFAM" id="SSF110087">
    <property type="entry name" value="DR1885-like metal-binding protein"/>
    <property type="match status" value="1"/>
</dbReference>
<dbReference type="EMBL" id="BNAV01000001">
    <property type="protein sequence ID" value="GHF32265.1"/>
    <property type="molecule type" value="Genomic_DNA"/>
</dbReference>
<dbReference type="Gene3D" id="2.60.40.1890">
    <property type="entry name" value="PCu(A)C copper chaperone"/>
    <property type="match status" value="1"/>
</dbReference>
<accession>A0A8H9M2N1</accession>
<reference evidence="1" key="2">
    <citation type="submission" date="2020-09" db="EMBL/GenBank/DDBJ databases">
        <authorList>
            <person name="Sun Q."/>
            <person name="Zhou Y."/>
        </authorList>
    </citation>
    <scope>NUCLEOTIDE SEQUENCE</scope>
    <source>
        <strain evidence="1">CGMCC 4.7679</strain>
    </source>
</reference>
<dbReference type="AlphaFoldDB" id="A0A8H9M2N1"/>